<organism evidence="1 2">
    <name type="scientific">Sistotremastrum suecicum HHB10207 ss-3</name>
    <dbReference type="NCBI Taxonomy" id="1314776"/>
    <lineage>
        <taxon>Eukaryota</taxon>
        <taxon>Fungi</taxon>
        <taxon>Dikarya</taxon>
        <taxon>Basidiomycota</taxon>
        <taxon>Agaricomycotina</taxon>
        <taxon>Agaricomycetes</taxon>
        <taxon>Sistotremastrales</taxon>
        <taxon>Sistotremastraceae</taxon>
        <taxon>Sistotremastrum</taxon>
    </lineage>
</organism>
<keyword evidence="2" id="KW-1185">Reference proteome</keyword>
<reference evidence="1 2" key="1">
    <citation type="journal article" date="2016" name="Mol. Biol. Evol.">
        <title>Comparative Genomics of Early-Diverging Mushroom-Forming Fungi Provides Insights into the Origins of Lignocellulose Decay Capabilities.</title>
        <authorList>
            <person name="Nagy L.G."/>
            <person name="Riley R."/>
            <person name="Tritt A."/>
            <person name="Adam C."/>
            <person name="Daum C."/>
            <person name="Floudas D."/>
            <person name="Sun H."/>
            <person name="Yadav J.S."/>
            <person name="Pangilinan J."/>
            <person name="Larsson K.H."/>
            <person name="Matsuura K."/>
            <person name="Barry K."/>
            <person name="Labutti K."/>
            <person name="Kuo R."/>
            <person name="Ohm R.A."/>
            <person name="Bhattacharya S.S."/>
            <person name="Shirouzu T."/>
            <person name="Yoshinaga Y."/>
            <person name="Martin F.M."/>
            <person name="Grigoriev I.V."/>
            <person name="Hibbett D.S."/>
        </authorList>
    </citation>
    <scope>NUCLEOTIDE SEQUENCE [LARGE SCALE GENOMIC DNA]</scope>
    <source>
        <strain evidence="1 2">HHB10207 ss-3</strain>
    </source>
</reference>
<evidence type="ECO:0000313" key="1">
    <source>
        <dbReference type="EMBL" id="KZT31522.1"/>
    </source>
</evidence>
<evidence type="ECO:0000313" key="2">
    <source>
        <dbReference type="Proteomes" id="UP000076798"/>
    </source>
</evidence>
<dbReference type="EMBL" id="KV428545">
    <property type="protein sequence ID" value="KZT31522.1"/>
    <property type="molecule type" value="Genomic_DNA"/>
</dbReference>
<protein>
    <submittedName>
        <fullName evidence="1">Uncharacterized protein</fullName>
    </submittedName>
</protein>
<dbReference type="AlphaFoldDB" id="A0A165WU67"/>
<dbReference type="Proteomes" id="UP000076798">
    <property type="component" value="Unassembled WGS sequence"/>
</dbReference>
<dbReference type="OrthoDB" id="2669721at2759"/>
<feature type="non-terminal residue" evidence="1">
    <location>
        <position position="1"/>
    </location>
</feature>
<accession>A0A165WU67</accession>
<name>A0A165WU67_9AGAM</name>
<proteinExistence type="predicted"/>
<feature type="non-terminal residue" evidence="1">
    <location>
        <position position="64"/>
    </location>
</feature>
<gene>
    <name evidence="1" type="ORF">SISSUDRAFT_973899</name>
</gene>
<sequence length="64" mass="7044">IFTATPFLAGATADTPGMAFMGGFVGHQGRVHCRLHCPLIGRRKDESGTYYPAAFRPHQEHDED</sequence>
<dbReference type="STRING" id="1314776.A0A165WU67"/>